<evidence type="ECO:0000313" key="1">
    <source>
        <dbReference type="EMBL" id="KOH45550.1"/>
    </source>
</evidence>
<organism evidence="1 2">
    <name type="scientific">Sunxiuqinia dokdonensis</name>
    <dbReference type="NCBI Taxonomy" id="1409788"/>
    <lineage>
        <taxon>Bacteria</taxon>
        <taxon>Pseudomonadati</taxon>
        <taxon>Bacteroidota</taxon>
        <taxon>Bacteroidia</taxon>
        <taxon>Marinilabiliales</taxon>
        <taxon>Prolixibacteraceae</taxon>
        <taxon>Sunxiuqinia</taxon>
    </lineage>
</organism>
<name>A0A0L8VAP6_9BACT</name>
<comment type="caution">
    <text evidence="1">The sequence shown here is derived from an EMBL/GenBank/DDBJ whole genome shotgun (WGS) entry which is preliminary data.</text>
</comment>
<gene>
    <name evidence="1" type="ORF">NC99_16280</name>
</gene>
<protein>
    <submittedName>
        <fullName evidence="1">Uncharacterized protein</fullName>
    </submittedName>
</protein>
<reference evidence="2" key="1">
    <citation type="submission" date="2015-07" db="EMBL/GenBank/DDBJ databases">
        <title>Genome sequencing of Sunxiuqinia dokdonensis strain SK.</title>
        <authorList>
            <person name="Ahn S."/>
            <person name="Kim B.-C."/>
        </authorList>
    </citation>
    <scope>NUCLEOTIDE SEQUENCE [LARGE SCALE GENOMIC DNA]</scope>
    <source>
        <strain evidence="2">SK</strain>
    </source>
</reference>
<dbReference type="Proteomes" id="UP000036958">
    <property type="component" value="Unassembled WGS sequence"/>
</dbReference>
<accession>A0A0L8VAP6</accession>
<keyword evidence="2" id="KW-1185">Reference proteome</keyword>
<sequence length="56" mass="6398">MEKFRWNEVENGCECLDRHERFLTIPGFFAVGSVFCGNRCGDFNPGDRRWPSSGVA</sequence>
<proteinExistence type="predicted"/>
<evidence type="ECO:0000313" key="2">
    <source>
        <dbReference type="Proteomes" id="UP000036958"/>
    </source>
</evidence>
<dbReference type="AlphaFoldDB" id="A0A0L8VAP6"/>
<dbReference type="EMBL" id="LGIA01000111">
    <property type="protein sequence ID" value="KOH45550.1"/>
    <property type="molecule type" value="Genomic_DNA"/>
</dbReference>